<organism evidence="1">
    <name type="scientific">uncultured Caudovirales phage</name>
    <dbReference type="NCBI Taxonomy" id="2100421"/>
    <lineage>
        <taxon>Viruses</taxon>
        <taxon>Duplodnaviria</taxon>
        <taxon>Heunggongvirae</taxon>
        <taxon>Uroviricota</taxon>
        <taxon>Caudoviricetes</taxon>
        <taxon>Peduoviridae</taxon>
        <taxon>Maltschvirus</taxon>
        <taxon>Maltschvirus maltsch</taxon>
    </lineage>
</organism>
<accession>A0A6J5SY05</accession>
<dbReference type="EMBL" id="LR797490">
    <property type="protein sequence ID" value="CAB4220285.1"/>
    <property type="molecule type" value="Genomic_DNA"/>
</dbReference>
<evidence type="ECO:0000313" key="1">
    <source>
        <dbReference type="EMBL" id="CAB4220285.1"/>
    </source>
</evidence>
<name>A0A6J5SY05_9CAUD</name>
<gene>
    <name evidence="1" type="ORF">UFOVP1625_6</name>
</gene>
<protein>
    <submittedName>
        <fullName evidence="1">Uncharacterized protein</fullName>
    </submittedName>
</protein>
<sequence length="76" mass="8858">MTFIKTAFEKSGARTHYRFAQMLGVSIQAVQYIFGVTARHQTRKSMNLKLLCRLRKVSTLSWTQFGRLLDKEFGEE</sequence>
<proteinExistence type="predicted"/>
<reference evidence="1" key="1">
    <citation type="submission" date="2020-05" db="EMBL/GenBank/DDBJ databases">
        <authorList>
            <person name="Chiriac C."/>
            <person name="Salcher M."/>
            <person name="Ghai R."/>
            <person name="Kavagutti S V."/>
        </authorList>
    </citation>
    <scope>NUCLEOTIDE SEQUENCE</scope>
</reference>